<keyword evidence="3" id="KW-0479">Metal-binding</keyword>
<feature type="compositionally biased region" description="Low complexity" evidence="9">
    <location>
        <begin position="53"/>
        <end position="67"/>
    </location>
</feature>
<feature type="region of interest" description="Disordered" evidence="9">
    <location>
        <begin position="52"/>
        <end position="99"/>
    </location>
</feature>
<dbReference type="InterPro" id="IPR058801">
    <property type="entry name" value="PDZD8_N"/>
</dbReference>
<feature type="compositionally biased region" description="Polar residues" evidence="9">
    <location>
        <begin position="553"/>
        <end position="573"/>
    </location>
</feature>
<evidence type="ECO:0000256" key="4">
    <source>
        <dbReference type="ARBA" id="ARBA00022833"/>
    </source>
</evidence>
<evidence type="ECO:0000256" key="3">
    <source>
        <dbReference type="ARBA" id="ARBA00022723"/>
    </source>
</evidence>
<feature type="domain" description="PDZ" evidence="11">
    <location>
        <begin position="360"/>
        <end position="443"/>
    </location>
</feature>
<feature type="compositionally biased region" description="Acidic residues" evidence="9">
    <location>
        <begin position="1108"/>
        <end position="1121"/>
    </location>
</feature>
<dbReference type="Pfam" id="PF26547">
    <property type="entry name" value="PDZD8_N"/>
    <property type="match status" value="1"/>
</dbReference>
<dbReference type="SMART" id="SM00109">
    <property type="entry name" value="C1"/>
    <property type="match status" value="1"/>
</dbReference>
<evidence type="ECO:0000256" key="7">
    <source>
        <dbReference type="ARBA" id="ARBA00023136"/>
    </source>
</evidence>
<dbReference type="GO" id="GO:0046872">
    <property type="term" value="F:metal ion binding"/>
    <property type="evidence" value="ECO:0007669"/>
    <property type="project" value="UniProtKB-KW"/>
</dbReference>
<dbReference type="InterPro" id="IPR046349">
    <property type="entry name" value="C1-like_sf"/>
</dbReference>
<keyword evidence="7" id="KW-0472">Membrane</keyword>
<feature type="compositionally biased region" description="Basic and acidic residues" evidence="9">
    <location>
        <begin position="646"/>
        <end position="664"/>
    </location>
</feature>
<evidence type="ECO:0000256" key="8">
    <source>
        <dbReference type="SAM" id="Coils"/>
    </source>
</evidence>
<dbReference type="Gene3D" id="3.30.60.20">
    <property type="match status" value="1"/>
</dbReference>
<evidence type="ECO:0000259" key="10">
    <source>
        <dbReference type="PROSITE" id="PS50081"/>
    </source>
</evidence>
<feature type="region of interest" description="Disordered" evidence="9">
    <location>
        <begin position="892"/>
        <end position="920"/>
    </location>
</feature>
<dbReference type="Pfam" id="PF17820">
    <property type="entry name" value="PDZ_6"/>
    <property type="match status" value="1"/>
</dbReference>
<keyword evidence="5" id="KW-0445">Lipid transport</keyword>
<dbReference type="CDD" id="cd20825">
    <property type="entry name" value="C1_PDZD8"/>
    <property type="match status" value="1"/>
</dbReference>
<organism evidence="13 14">
    <name type="scientific">Furnarius figulus</name>
    <dbReference type="NCBI Taxonomy" id="463165"/>
    <lineage>
        <taxon>Eukaryota</taxon>
        <taxon>Metazoa</taxon>
        <taxon>Chordata</taxon>
        <taxon>Craniata</taxon>
        <taxon>Vertebrata</taxon>
        <taxon>Euteleostomi</taxon>
        <taxon>Archelosauria</taxon>
        <taxon>Archosauria</taxon>
        <taxon>Dinosauria</taxon>
        <taxon>Saurischia</taxon>
        <taxon>Theropoda</taxon>
        <taxon>Coelurosauria</taxon>
        <taxon>Aves</taxon>
        <taxon>Neognathae</taxon>
        <taxon>Neoaves</taxon>
        <taxon>Telluraves</taxon>
        <taxon>Australaves</taxon>
        <taxon>Passeriformes</taxon>
        <taxon>Furnariidae</taxon>
        <taxon>Furnarius</taxon>
    </lineage>
</organism>
<sequence>VLLSALAGCLITILLQLLLMYRRKPEPPGAGGAHGGIVYSRVAPEHGLREYLQGAEHPPGPAAAAEPAPCPAPAPEPGPKQPAQPPPQPEPPPAPSSREETCHFLNAIFLFLFRELRDTALVRDWVTKKIKVEFEELLQAKMTGKVLEGLSLREVCLGDVLPVFKSVKLIRPVACNEEGCPEELGFEVDLEYNGGFHLAIDADLVFGKSAYLFVKISRVMGKLKLVFTRLPFTHWFFCFMEDPVILFEVKSQFEGRPMPQLTSIIVNQFKKIIKRKHTLPNYKIRFKPFFPFQVLPPDEYEDRDLSIQDILLTEGRLKVTLIECTRLFMFGSYERETNVHCTMELSSNIWEEKSRSAIKTAELVKGNLQSVGLTLRLVQSKEEDAGHVVIETVTPNSPAAAADLQRGDRLLAIGSVKITSTVQVLKLIRQAGDRVLVFYERPVGYNQHSSSLQDGFGQLEDTAFLAQSEDDQGSFGTDVDSRDFDSEFEDLACESPDQKEELPTIPSPKRSVVILAAKPLGTISPILNRKLHLGSHQATSKTQQKDGAKVATPKTSESSDALQQPGKQSQGSITKPPVPPRPQIRPILPPSESQSVLETAAVCSDKPERPPPPTNNGEKPAEKLIRSSDSVEDPAVSKAVTAPKPDSLKDGLSENTRSFKDDDHRTWESPEIPYKMRQGRWPRTRTSSCLFEVEGYHKYLNVALWCRDPFKAGGFTCLGYASIKLEEIALDCIATSSMEFVRTFKLSAPRSKASVTRTALRNLTTHKGFNEKICYGDVTLQFKYLKEGEIDDSNIFLEKERESQFEEEARTLQKEDPFLGQVVTENKHNFQDTQFQNPTWCDYCKKKVWTKAASQCMLCAYVCHKKCQEKCLTEMPFCVGAEKRLDRSVGSCRAEGQDAPPAASSRVDSESKSVNRTTGLTRHIINTSTRLLNLRQVPKARLAEQGTDVVEPSPKHTPNTSDNESSDTEISGPSSPSKRPPSTGIKLVRKEGGLDDSVFIAVKEIGRDLYRSLPTEERFQKLEFMLDKLQNEIDQELENNNSLVKEEKDTTDTRRKALISAALAKSGERLQALTLLMIHYRAGIEDIESLENVLSERQSKKVTKDSEECSIAEEMDSEDVSLTEAPTLNIISEEPVDPPQSVD</sequence>
<dbReference type="Proteomes" id="UP000529852">
    <property type="component" value="Unassembled WGS sequence"/>
</dbReference>
<feature type="coiled-coil region" evidence="8">
    <location>
        <begin position="1019"/>
        <end position="1046"/>
    </location>
</feature>
<reference evidence="13 14" key="1">
    <citation type="submission" date="2019-09" db="EMBL/GenBank/DDBJ databases">
        <title>Bird 10,000 Genomes (B10K) Project - Family phase.</title>
        <authorList>
            <person name="Zhang G."/>
        </authorList>
    </citation>
    <scope>NUCLEOTIDE SEQUENCE [LARGE SCALE GENOMIC DNA]</scope>
    <source>
        <strain evidence="13">B10K-DU-003-06</strain>
    </source>
</reference>
<keyword evidence="14" id="KW-1185">Reference proteome</keyword>
<feature type="compositionally biased region" description="Pro residues" evidence="9">
    <location>
        <begin position="68"/>
        <end position="95"/>
    </location>
</feature>
<dbReference type="InterPro" id="IPR041489">
    <property type="entry name" value="PDZ_6"/>
</dbReference>
<dbReference type="PROSITE" id="PS50106">
    <property type="entry name" value="PDZ"/>
    <property type="match status" value="1"/>
</dbReference>
<proteinExistence type="predicted"/>
<keyword evidence="6" id="KW-0446">Lipid-binding</keyword>
<evidence type="ECO:0000259" key="11">
    <source>
        <dbReference type="PROSITE" id="PS50106"/>
    </source>
</evidence>
<keyword evidence="8" id="KW-0175">Coiled coil</keyword>
<dbReference type="GO" id="GO:0044233">
    <property type="term" value="C:mitochondria-associated endoplasmic reticulum membrane contact site"/>
    <property type="evidence" value="ECO:0007669"/>
    <property type="project" value="InterPro"/>
</dbReference>
<gene>
    <name evidence="13" type="primary">Pdzd8</name>
    <name evidence="13" type="ORF">FURFIG_R12690</name>
</gene>
<dbReference type="InterPro" id="IPR002219">
    <property type="entry name" value="PKC_DAG/PE"/>
</dbReference>
<feature type="region of interest" description="Disordered" evidence="9">
    <location>
        <begin position="534"/>
        <end position="664"/>
    </location>
</feature>
<accession>A0A7K5AX27</accession>
<dbReference type="PROSITE" id="PS50081">
    <property type="entry name" value="ZF_DAG_PE_2"/>
    <property type="match status" value="1"/>
</dbReference>
<evidence type="ECO:0000256" key="9">
    <source>
        <dbReference type="SAM" id="MobiDB-lite"/>
    </source>
</evidence>
<feature type="domain" description="Phorbol-ester/DAG-type" evidence="10">
    <location>
        <begin position="827"/>
        <end position="878"/>
    </location>
</feature>
<dbReference type="InterPro" id="IPR031468">
    <property type="entry name" value="SMP_LBD"/>
</dbReference>
<dbReference type="InterPro" id="IPR036034">
    <property type="entry name" value="PDZ_sf"/>
</dbReference>
<feature type="compositionally biased region" description="Pro residues" evidence="9">
    <location>
        <begin position="576"/>
        <end position="589"/>
    </location>
</feature>
<dbReference type="SUPFAM" id="SSF50156">
    <property type="entry name" value="PDZ domain-like"/>
    <property type="match status" value="1"/>
</dbReference>
<evidence type="ECO:0000313" key="13">
    <source>
        <dbReference type="EMBL" id="NWR87288.1"/>
    </source>
</evidence>
<dbReference type="EMBL" id="VYZD01000180">
    <property type="protein sequence ID" value="NWR87288.1"/>
    <property type="molecule type" value="Genomic_DNA"/>
</dbReference>
<dbReference type="Gene3D" id="2.30.42.10">
    <property type="match status" value="1"/>
</dbReference>
<keyword evidence="4" id="KW-0862">Zinc</keyword>
<dbReference type="PANTHER" id="PTHR21519">
    <property type="entry name" value="PDZ DOMAIN-CONTAINING PROTEIN 8"/>
    <property type="match status" value="1"/>
</dbReference>
<dbReference type="GO" id="GO:0006869">
    <property type="term" value="P:lipid transport"/>
    <property type="evidence" value="ECO:0007669"/>
    <property type="project" value="UniProtKB-KW"/>
</dbReference>
<feature type="compositionally biased region" description="Low complexity" evidence="9">
    <location>
        <begin position="971"/>
        <end position="982"/>
    </location>
</feature>
<comment type="caution">
    <text evidence="13">The sequence shown here is derived from an EMBL/GenBank/DDBJ whole genome shotgun (WGS) entry which is preliminary data.</text>
</comment>
<comment type="subcellular location">
    <subcellularLocation>
        <location evidence="1">Membrane</location>
    </subcellularLocation>
</comment>
<evidence type="ECO:0000256" key="1">
    <source>
        <dbReference type="ARBA" id="ARBA00004370"/>
    </source>
</evidence>
<evidence type="ECO:0000313" key="14">
    <source>
        <dbReference type="Proteomes" id="UP000529852"/>
    </source>
</evidence>
<dbReference type="GO" id="GO:0008289">
    <property type="term" value="F:lipid binding"/>
    <property type="evidence" value="ECO:0007669"/>
    <property type="project" value="UniProtKB-KW"/>
</dbReference>
<feature type="non-terminal residue" evidence="13">
    <location>
        <position position="1"/>
    </location>
</feature>
<feature type="compositionally biased region" description="Basic and acidic residues" evidence="9">
    <location>
        <begin position="1097"/>
        <end position="1107"/>
    </location>
</feature>
<name>A0A7K5AX27_9FURN</name>
<dbReference type="InterPro" id="IPR039275">
    <property type="entry name" value="PDZD8"/>
</dbReference>
<evidence type="ECO:0000259" key="12">
    <source>
        <dbReference type="PROSITE" id="PS51847"/>
    </source>
</evidence>
<evidence type="ECO:0000256" key="2">
    <source>
        <dbReference type="ARBA" id="ARBA00022448"/>
    </source>
</evidence>
<feature type="non-terminal residue" evidence="13">
    <location>
        <position position="1143"/>
    </location>
</feature>
<dbReference type="GO" id="GO:0005789">
    <property type="term" value="C:endoplasmic reticulum membrane"/>
    <property type="evidence" value="ECO:0007669"/>
    <property type="project" value="UniProtKB-ARBA"/>
</dbReference>
<dbReference type="PANTHER" id="PTHR21519:SF1">
    <property type="entry name" value="PDZ DOMAIN-CONTAINING PROTEIN 8"/>
    <property type="match status" value="1"/>
</dbReference>
<dbReference type="Pfam" id="PF00130">
    <property type="entry name" value="C1_1"/>
    <property type="match status" value="1"/>
</dbReference>
<feature type="domain" description="SMP-LTD" evidence="12">
    <location>
        <begin position="98"/>
        <end position="288"/>
    </location>
</feature>
<dbReference type="AlphaFoldDB" id="A0A7K5AX27"/>
<dbReference type="InterPro" id="IPR001478">
    <property type="entry name" value="PDZ"/>
</dbReference>
<dbReference type="SUPFAM" id="SSF57889">
    <property type="entry name" value="Cysteine-rich domain"/>
    <property type="match status" value="1"/>
</dbReference>
<evidence type="ECO:0000256" key="6">
    <source>
        <dbReference type="ARBA" id="ARBA00023121"/>
    </source>
</evidence>
<feature type="region of interest" description="Disordered" evidence="9">
    <location>
        <begin position="943"/>
        <end position="987"/>
    </location>
</feature>
<dbReference type="SMART" id="SM00228">
    <property type="entry name" value="PDZ"/>
    <property type="match status" value="1"/>
</dbReference>
<dbReference type="GO" id="GO:0051560">
    <property type="term" value="P:mitochondrial calcium ion homeostasis"/>
    <property type="evidence" value="ECO:0007669"/>
    <property type="project" value="InterPro"/>
</dbReference>
<dbReference type="GO" id="GO:1990456">
    <property type="term" value="P:mitochondrion-endoplasmic reticulum membrane tethering"/>
    <property type="evidence" value="ECO:0007669"/>
    <property type="project" value="InterPro"/>
</dbReference>
<dbReference type="GO" id="GO:0005739">
    <property type="term" value="C:mitochondrion"/>
    <property type="evidence" value="ECO:0007669"/>
    <property type="project" value="GOC"/>
</dbReference>
<protein>
    <submittedName>
        <fullName evidence="13">PDZD8 protein</fullName>
    </submittedName>
</protein>
<dbReference type="PROSITE" id="PS51847">
    <property type="entry name" value="SMP"/>
    <property type="match status" value="1"/>
</dbReference>
<keyword evidence="2" id="KW-0813">Transport</keyword>
<evidence type="ECO:0000256" key="5">
    <source>
        <dbReference type="ARBA" id="ARBA00023055"/>
    </source>
</evidence>
<feature type="region of interest" description="Disordered" evidence="9">
    <location>
        <begin position="1097"/>
        <end position="1143"/>
    </location>
</feature>
<dbReference type="CDD" id="cd21674">
    <property type="entry name" value="SMP_PDZD8"/>
    <property type="match status" value="1"/>
</dbReference>